<keyword evidence="5" id="KW-0677">Repeat</keyword>
<organism evidence="12">
    <name type="scientific">freshwater metagenome</name>
    <dbReference type="NCBI Taxonomy" id="449393"/>
    <lineage>
        <taxon>unclassified sequences</taxon>
        <taxon>metagenomes</taxon>
        <taxon>ecological metagenomes</taxon>
    </lineage>
</organism>
<dbReference type="Pfam" id="PF02653">
    <property type="entry name" value="BPD_transp_2"/>
    <property type="match status" value="1"/>
</dbReference>
<evidence type="ECO:0000313" key="12">
    <source>
        <dbReference type="EMBL" id="CAB5048394.1"/>
    </source>
</evidence>
<keyword evidence="4 10" id="KW-0812">Transmembrane</keyword>
<evidence type="ECO:0000256" key="2">
    <source>
        <dbReference type="ARBA" id="ARBA00022448"/>
    </source>
</evidence>
<evidence type="ECO:0000256" key="6">
    <source>
        <dbReference type="ARBA" id="ARBA00022741"/>
    </source>
</evidence>
<dbReference type="PROSITE" id="PS00211">
    <property type="entry name" value="ABC_TRANSPORTER_1"/>
    <property type="match status" value="1"/>
</dbReference>
<evidence type="ECO:0000256" key="9">
    <source>
        <dbReference type="ARBA" id="ARBA00023136"/>
    </source>
</evidence>
<feature type="transmembrane region" description="Helical" evidence="10">
    <location>
        <begin position="454"/>
        <end position="476"/>
    </location>
</feature>
<feature type="transmembrane region" description="Helical" evidence="10">
    <location>
        <begin position="284"/>
        <end position="307"/>
    </location>
</feature>
<evidence type="ECO:0000256" key="1">
    <source>
        <dbReference type="ARBA" id="ARBA00004651"/>
    </source>
</evidence>
<evidence type="ECO:0000259" key="11">
    <source>
        <dbReference type="PROSITE" id="PS50893"/>
    </source>
</evidence>
<evidence type="ECO:0000256" key="10">
    <source>
        <dbReference type="SAM" id="Phobius"/>
    </source>
</evidence>
<evidence type="ECO:0000256" key="8">
    <source>
        <dbReference type="ARBA" id="ARBA00022989"/>
    </source>
</evidence>
<dbReference type="AlphaFoldDB" id="A0A6J7T3S8"/>
<dbReference type="InterPro" id="IPR017871">
    <property type="entry name" value="ABC_transporter-like_CS"/>
</dbReference>
<name>A0A6J7T3S8_9ZZZZ</name>
<protein>
    <submittedName>
        <fullName evidence="12">Unannotated protein</fullName>
    </submittedName>
</protein>
<dbReference type="PANTHER" id="PTHR43790">
    <property type="entry name" value="CARBOHYDRATE TRANSPORT ATP-BINDING PROTEIN MG119-RELATED"/>
    <property type="match status" value="1"/>
</dbReference>
<dbReference type="InterPro" id="IPR003593">
    <property type="entry name" value="AAA+_ATPase"/>
</dbReference>
<dbReference type="GO" id="GO:0005524">
    <property type="term" value="F:ATP binding"/>
    <property type="evidence" value="ECO:0007669"/>
    <property type="project" value="UniProtKB-KW"/>
</dbReference>
<feature type="transmembrane region" description="Helical" evidence="10">
    <location>
        <begin position="336"/>
        <end position="358"/>
    </location>
</feature>
<dbReference type="SUPFAM" id="SSF52540">
    <property type="entry name" value="P-loop containing nucleoside triphosphate hydrolases"/>
    <property type="match status" value="1"/>
</dbReference>
<dbReference type="PROSITE" id="PS50893">
    <property type="entry name" value="ABC_TRANSPORTER_2"/>
    <property type="match status" value="1"/>
</dbReference>
<dbReference type="GO" id="GO:0005886">
    <property type="term" value="C:plasma membrane"/>
    <property type="evidence" value="ECO:0007669"/>
    <property type="project" value="UniProtKB-SubCell"/>
</dbReference>
<feature type="transmembrane region" description="Helical" evidence="10">
    <location>
        <begin position="365"/>
        <end position="385"/>
    </location>
</feature>
<dbReference type="CDD" id="cd06579">
    <property type="entry name" value="TM_PBP1_transp_AraH_like"/>
    <property type="match status" value="1"/>
</dbReference>
<dbReference type="InterPro" id="IPR050107">
    <property type="entry name" value="ABC_carbohydrate_import_ATPase"/>
</dbReference>
<dbReference type="SMART" id="SM00382">
    <property type="entry name" value="AAA"/>
    <property type="match status" value="1"/>
</dbReference>
<dbReference type="EMBL" id="CAFBQE010000033">
    <property type="protein sequence ID" value="CAB5048394.1"/>
    <property type="molecule type" value="Genomic_DNA"/>
</dbReference>
<dbReference type="GO" id="GO:0022857">
    <property type="term" value="F:transmembrane transporter activity"/>
    <property type="evidence" value="ECO:0007669"/>
    <property type="project" value="InterPro"/>
</dbReference>
<accession>A0A6J7T3S8</accession>
<comment type="subcellular location">
    <subcellularLocation>
        <location evidence="1">Cell membrane</location>
        <topology evidence="1">Multi-pass membrane protein</topology>
    </subcellularLocation>
</comment>
<gene>
    <name evidence="12" type="ORF">UFOPK4284_00633</name>
</gene>
<feature type="transmembrane region" description="Helical" evidence="10">
    <location>
        <begin position="254"/>
        <end position="272"/>
    </location>
</feature>
<sequence>MSGEDFNNVSISSNKGEIIGIAGVNGNGQSELLRALAGLTEFNGNVAIGGESFGHRDLLTRTAYLPADRHGEALMMTLSVRENAAVNALKKFKKVFLISRKKETTIVLDSLTSLSVKAPSMDAAISSLSGGNQQKIVISRALLSEPVMIIADEPTQGVDVGARAEIYQILRNAAEVGIPVIVASSDAKELEGLCDRVYVMSRGHVIQNLVGPEITESKMIDAAVRATTLRKQDSATVETKGQASKFMRFIKGDFVPPIILSVIMIGLGIYIQSTNNRYFSNFNISSMLLLVSALGFIAMGQTIVLLVGGMDLSVGPMAGFLLVVASFFVNDGSKPLVMAFAFVLIFIVAAVGGSLNGILIRYGKFTAVAATLTAYIGIQGASFLLRESPDGYINASVAAAIAKTVGPIPLSFIGLAIVAVILEITLRRSQWGMRLRAVGSSEESARRLGVNVNLTVIGAYVASALFAGVGAIMLMAELGVGDPAQGPSFTLQSITAVVLGGTSLLGGRGSFVGTLFGSMLMIQILNACLFLSLSQSWQYIFQGTLVIGAAIIYTKTRSSKRR</sequence>
<dbReference type="GO" id="GO:0016887">
    <property type="term" value="F:ATP hydrolysis activity"/>
    <property type="evidence" value="ECO:0007669"/>
    <property type="project" value="InterPro"/>
</dbReference>
<keyword evidence="8 10" id="KW-1133">Transmembrane helix</keyword>
<feature type="transmembrane region" description="Helical" evidence="10">
    <location>
        <begin position="512"/>
        <end position="533"/>
    </location>
</feature>
<feature type="transmembrane region" description="Helical" evidence="10">
    <location>
        <begin position="405"/>
        <end position="426"/>
    </location>
</feature>
<proteinExistence type="predicted"/>
<dbReference type="InterPro" id="IPR001851">
    <property type="entry name" value="ABC_transp_permease"/>
</dbReference>
<evidence type="ECO:0000256" key="3">
    <source>
        <dbReference type="ARBA" id="ARBA00022475"/>
    </source>
</evidence>
<dbReference type="PANTHER" id="PTHR43790:SF9">
    <property type="entry name" value="GALACTOFURANOSE TRANSPORTER ATP-BINDING PROTEIN YTFR"/>
    <property type="match status" value="1"/>
</dbReference>
<evidence type="ECO:0000256" key="4">
    <source>
        <dbReference type="ARBA" id="ARBA00022692"/>
    </source>
</evidence>
<evidence type="ECO:0000256" key="5">
    <source>
        <dbReference type="ARBA" id="ARBA00022737"/>
    </source>
</evidence>
<feature type="domain" description="ABC transporter" evidence="11">
    <location>
        <begin position="1"/>
        <end position="227"/>
    </location>
</feature>
<dbReference type="InterPro" id="IPR003439">
    <property type="entry name" value="ABC_transporter-like_ATP-bd"/>
</dbReference>
<keyword evidence="3" id="KW-1003">Cell membrane</keyword>
<dbReference type="Gene3D" id="3.40.50.300">
    <property type="entry name" value="P-loop containing nucleotide triphosphate hydrolases"/>
    <property type="match status" value="1"/>
</dbReference>
<feature type="transmembrane region" description="Helical" evidence="10">
    <location>
        <begin position="488"/>
        <end position="505"/>
    </location>
</feature>
<keyword evidence="7" id="KW-0067">ATP-binding</keyword>
<dbReference type="Pfam" id="PF00005">
    <property type="entry name" value="ABC_tran"/>
    <property type="match status" value="1"/>
</dbReference>
<keyword evidence="2" id="KW-0813">Transport</keyword>
<dbReference type="InterPro" id="IPR027417">
    <property type="entry name" value="P-loop_NTPase"/>
</dbReference>
<reference evidence="12" key="1">
    <citation type="submission" date="2020-05" db="EMBL/GenBank/DDBJ databases">
        <authorList>
            <person name="Chiriac C."/>
            <person name="Salcher M."/>
            <person name="Ghai R."/>
            <person name="Kavagutti S V."/>
        </authorList>
    </citation>
    <scope>NUCLEOTIDE SEQUENCE</scope>
</reference>
<feature type="transmembrane region" description="Helical" evidence="10">
    <location>
        <begin position="539"/>
        <end position="556"/>
    </location>
</feature>
<evidence type="ECO:0000256" key="7">
    <source>
        <dbReference type="ARBA" id="ARBA00022840"/>
    </source>
</evidence>
<dbReference type="CDD" id="cd03215">
    <property type="entry name" value="ABC_Carb_Monos_II"/>
    <property type="match status" value="1"/>
</dbReference>
<keyword evidence="6" id="KW-0547">Nucleotide-binding</keyword>
<keyword evidence="9 10" id="KW-0472">Membrane</keyword>